<evidence type="ECO:0000313" key="2">
    <source>
        <dbReference type="EMBL" id="SDS37891.1"/>
    </source>
</evidence>
<gene>
    <name evidence="2" type="ORF">SAMN05216221_1689</name>
</gene>
<dbReference type="RefSeq" id="WP_157719507.1">
    <property type="nucleotide sequence ID" value="NZ_LT629751.1"/>
</dbReference>
<protein>
    <submittedName>
        <fullName evidence="2">Uncharacterized protein</fullName>
    </submittedName>
</protein>
<sequence length="523" mass="57552">MKCITTCAVVLLGVLSTHASAATDPLSKANRLPPSLEQKVQQFRASLEASGYEVARGYWQLWSADDCKYALQTVGYCYGNNPTAPYVMAFLPRWGDEFVDRSLHHAIAAGRRNMAPNYRLGEREALVVLAEMPPPARYFGIGTNVYTRQASLNTEDPVYEILEDAKDLQEIVFAPSPNPERRLMVASIGDSTNNLVIEEQSQTSWGQQRYFVISPDQDMAASMTAALAGVPGIEATQVFTEAVAPGLVNVGYGAEADDLITYIRYSMPNDEVLGEQWRQRLPLTILRVRATGDDIPAKPFDIPAYETKTANFDEHTLETDLANLVAAVQEEWQQNGVISDFRSLSQWVDLVGQHCLGHDGPPQPEPPITLPRGPMNCLGDTQDADYQISSSHHIDRGEVVAVVGTLGTMTGNATYTSLSVNWFPALVGLLNRDDPLLEGSAQRFQGKLSASHSNFYVYYFARDCTGLTPWCAEIPKTLLSPGEALKIIQRNYINPGTRRGPAPSMVLNPVSLEFDGNHRPQAN</sequence>
<accession>A0A1H1RQ62</accession>
<evidence type="ECO:0000256" key="1">
    <source>
        <dbReference type="SAM" id="SignalP"/>
    </source>
</evidence>
<feature type="signal peptide" evidence="1">
    <location>
        <begin position="1"/>
        <end position="21"/>
    </location>
</feature>
<proteinExistence type="predicted"/>
<keyword evidence="3" id="KW-1185">Reference proteome</keyword>
<evidence type="ECO:0000313" key="3">
    <source>
        <dbReference type="Proteomes" id="UP000243359"/>
    </source>
</evidence>
<feature type="chain" id="PRO_5009259156" evidence="1">
    <location>
        <begin position="22"/>
        <end position="523"/>
    </location>
</feature>
<dbReference type="Proteomes" id="UP000243359">
    <property type="component" value="Chromosome I"/>
</dbReference>
<dbReference type="EMBL" id="LT629751">
    <property type="protein sequence ID" value="SDS37891.1"/>
    <property type="molecule type" value="Genomic_DNA"/>
</dbReference>
<keyword evidence="1" id="KW-0732">Signal</keyword>
<organism evidence="2 3">
    <name type="scientific">Pseudomonas oryzae</name>
    <dbReference type="NCBI Taxonomy" id="1392877"/>
    <lineage>
        <taxon>Bacteria</taxon>
        <taxon>Pseudomonadati</taxon>
        <taxon>Pseudomonadota</taxon>
        <taxon>Gammaproteobacteria</taxon>
        <taxon>Pseudomonadales</taxon>
        <taxon>Pseudomonadaceae</taxon>
        <taxon>Pseudomonas</taxon>
    </lineage>
</organism>
<dbReference type="AlphaFoldDB" id="A0A1H1RQ62"/>
<reference evidence="3" key="1">
    <citation type="submission" date="2016-10" db="EMBL/GenBank/DDBJ databases">
        <authorList>
            <person name="Varghese N."/>
            <person name="Submissions S."/>
        </authorList>
    </citation>
    <scope>NUCLEOTIDE SEQUENCE [LARGE SCALE GENOMIC DNA]</scope>
    <source>
        <strain evidence="3">KCTC 32247</strain>
    </source>
</reference>
<dbReference type="OrthoDB" id="5406074at2"/>
<name>A0A1H1RQ62_9PSED</name>